<proteinExistence type="predicted"/>
<feature type="compositionally biased region" description="Low complexity" evidence="1">
    <location>
        <begin position="277"/>
        <end position="306"/>
    </location>
</feature>
<feature type="compositionally biased region" description="Basic residues" evidence="1">
    <location>
        <begin position="163"/>
        <end position="191"/>
    </location>
</feature>
<feature type="compositionally biased region" description="Polar residues" evidence="1">
    <location>
        <begin position="679"/>
        <end position="690"/>
    </location>
</feature>
<feature type="region of interest" description="Disordered" evidence="1">
    <location>
        <begin position="386"/>
        <end position="407"/>
    </location>
</feature>
<evidence type="ECO:0000313" key="3">
    <source>
        <dbReference type="Proteomes" id="UP000735302"/>
    </source>
</evidence>
<keyword evidence="3" id="KW-1185">Reference proteome</keyword>
<gene>
    <name evidence="2" type="ORF">PoB_002197300</name>
</gene>
<dbReference type="EMBL" id="BLXT01002514">
    <property type="protein sequence ID" value="GFN95467.1"/>
    <property type="molecule type" value="Genomic_DNA"/>
</dbReference>
<feature type="compositionally biased region" description="Polar residues" evidence="1">
    <location>
        <begin position="25"/>
        <end position="37"/>
    </location>
</feature>
<feature type="compositionally biased region" description="Basic and acidic residues" evidence="1">
    <location>
        <begin position="396"/>
        <end position="407"/>
    </location>
</feature>
<accession>A0AAV3ZLY3</accession>
<reference evidence="2 3" key="1">
    <citation type="journal article" date="2021" name="Elife">
        <title>Chloroplast acquisition without the gene transfer in kleptoplastic sea slugs, Plakobranchus ocellatus.</title>
        <authorList>
            <person name="Maeda T."/>
            <person name="Takahashi S."/>
            <person name="Yoshida T."/>
            <person name="Shimamura S."/>
            <person name="Takaki Y."/>
            <person name="Nagai Y."/>
            <person name="Toyoda A."/>
            <person name="Suzuki Y."/>
            <person name="Arimoto A."/>
            <person name="Ishii H."/>
            <person name="Satoh N."/>
            <person name="Nishiyama T."/>
            <person name="Hasebe M."/>
            <person name="Maruyama T."/>
            <person name="Minagawa J."/>
            <person name="Obokata J."/>
            <person name="Shigenobu S."/>
        </authorList>
    </citation>
    <scope>NUCLEOTIDE SEQUENCE [LARGE SCALE GENOMIC DNA]</scope>
</reference>
<feature type="compositionally biased region" description="Pro residues" evidence="1">
    <location>
        <begin position="307"/>
        <end position="335"/>
    </location>
</feature>
<feature type="compositionally biased region" description="Low complexity" evidence="1">
    <location>
        <begin position="129"/>
        <end position="143"/>
    </location>
</feature>
<sequence length="726" mass="78271">MDGSVDKDRNGKMDRQGGTDMNRKTAPSPSFMSTPLVSLSPREIKSVSFPADARLSSTSTASGSVKGTRDHTSSINTAAPSGPPCRRPPRSLDIAKGRKPFKANHELFKLPPSGLASSVQLGQRSHCRPSSSSTTSPTSPSSPAVCGSPALPPRHPLKPNNTNHHKPNHSQGHHHNHHHQHHNHCHQKRRNSLSSGDLSDLARDSGYGSSVTTSATTSGHGSGSGSGCVSDNDVGYNDRGFLQKPAFRPRSASATRSIAHRECNFSLQQQHPHQHFQKPQSSSPASVSSSQLISSSISSSPSSTLNLPPPPPSLLVTPPESPTTDLPPPPPPPLPCSESSPSNLTPPPSHQPIQPTVCNKSYRVSEQFAGKVNDSVTGFSSKDIEYQQTQRSNHLPQEKNRVESSSKKDEINMKGLDGFISLHPQEKDSVDKSNESFPSKNYTVPPPRYEDALKRVSMFRTIVGVATDGDRTPVTSDQINADNGIDRFGAEKAESLCGDKHNRASTTVGEDNQCVSLPASSQGMEKKTTTSLVPMQNGYVGLNVRQFEARAVAGDSPGCKATPSNIRTVIVTSSQTRSKETTDIPELPPRPSPKNKFKNGLVHQNAFENRQDVKQNGYDVTSLAHDSLAKGNHNLPGFSREDSQISDEVFLTDDNFRETDDIAVESSESFRQAKANGVNNLLASRPTTLTGRARPVSASPSRREAGSTNLQGHERKSKKIILEVLV</sequence>
<comment type="caution">
    <text evidence="2">The sequence shown here is derived from an EMBL/GenBank/DDBJ whole genome shotgun (WGS) entry which is preliminary data.</text>
</comment>
<feature type="compositionally biased region" description="Polar residues" evidence="1">
    <location>
        <begin position="55"/>
        <end position="65"/>
    </location>
</feature>
<dbReference type="Proteomes" id="UP000735302">
    <property type="component" value="Unassembled WGS sequence"/>
</dbReference>
<evidence type="ECO:0000313" key="2">
    <source>
        <dbReference type="EMBL" id="GFN95467.1"/>
    </source>
</evidence>
<protein>
    <submittedName>
        <fullName evidence="2">Uncharacterized protein</fullName>
    </submittedName>
</protein>
<name>A0AAV3ZLY3_9GAST</name>
<feature type="region of interest" description="Disordered" evidence="1">
    <location>
        <begin position="1"/>
        <end position="227"/>
    </location>
</feature>
<feature type="compositionally biased region" description="Low complexity" evidence="1">
    <location>
        <begin position="205"/>
        <end position="219"/>
    </location>
</feature>
<organism evidence="2 3">
    <name type="scientific">Plakobranchus ocellatus</name>
    <dbReference type="NCBI Taxonomy" id="259542"/>
    <lineage>
        <taxon>Eukaryota</taxon>
        <taxon>Metazoa</taxon>
        <taxon>Spiralia</taxon>
        <taxon>Lophotrochozoa</taxon>
        <taxon>Mollusca</taxon>
        <taxon>Gastropoda</taxon>
        <taxon>Heterobranchia</taxon>
        <taxon>Euthyneura</taxon>
        <taxon>Panpulmonata</taxon>
        <taxon>Sacoglossa</taxon>
        <taxon>Placobranchoidea</taxon>
        <taxon>Plakobranchidae</taxon>
        <taxon>Plakobranchus</taxon>
    </lineage>
</organism>
<feature type="compositionally biased region" description="Basic and acidic residues" evidence="1">
    <location>
        <begin position="1"/>
        <end position="23"/>
    </location>
</feature>
<feature type="region of interest" description="Disordered" evidence="1">
    <location>
        <begin position="268"/>
        <end position="356"/>
    </location>
</feature>
<feature type="compositionally biased region" description="Polar residues" evidence="1">
    <location>
        <begin position="386"/>
        <end position="395"/>
    </location>
</feature>
<dbReference type="AlphaFoldDB" id="A0AAV3ZLY3"/>
<feature type="region of interest" description="Disordered" evidence="1">
    <location>
        <begin position="573"/>
        <end position="596"/>
    </location>
</feature>
<feature type="region of interest" description="Disordered" evidence="1">
    <location>
        <begin position="679"/>
        <end position="714"/>
    </location>
</feature>
<evidence type="ECO:0000256" key="1">
    <source>
        <dbReference type="SAM" id="MobiDB-lite"/>
    </source>
</evidence>